<comment type="subcellular location">
    <subcellularLocation>
        <location evidence="1">Membrane</location>
        <topology evidence="1">Multi-pass membrane protein</topology>
    </subcellularLocation>
</comment>
<feature type="domain" description="Ion transport" evidence="7">
    <location>
        <begin position="23"/>
        <end position="233"/>
    </location>
</feature>
<keyword evidence="8" id="KW-0813">Transport</keyword>
<feature type="transmembrane region" description="Helical" evidence="6">
    <location>
        <begin position="168"/>
        <end position="190"/>
    </location>
</feature>
<dbReference type="InterPro" id="IPR005821">
    <property type="entry name" value="Ion_trans_dom"/>
</dbReference>
<dbReference type="RefSeq" id="WP_109253246.1">
    <property type="nucleotide sequence ID" value="NZ_QEXV01000004.1"/>
</dbReference>
<keyword evidence="2 6" id="KW-0812">Transmembrane</keyword>
<dbReference type="AlphaFoldDB" id="A0A2U2BSP9"/>
<keyword evidence="8" id="KW-0407">Ion channel</keyword>
<comment type="caution">
    <text evidence="8">The sequence shown here is derived from an EMBL/GenBank/DDBJ whole genome shotgun (WGS) entry which is preliminary data.</text>
</comment>
<dbReference type="Gene3D" id="1.20.120.350">
    <property type="entry name" value="Voltage-gated potassium channels. Chain C"/>
    <property type="match status" value="1"/>
</dbReference>
<dbReference type="Gene3D" id="1.10.287.70">
    <property type="match status" value="1"/>
</dbReference>
<reference evidence="9" key="1">
    <citation type="submission" date="2018-05" db="EMBL/GenBank/DDBJ databases">
        <authorList>
            <person name="Liu B.-T."/>
        </authorList>
    </citation>
    <scope>NUCLEOTIDE SEQUENCE [LARGE SCALE GENOMIC DNA]</scope>
    <source>
        <strain evidence="9">WD6-1</strain>
    </source>
</reference>
<organism evidence="8 9">
    <name type="scientific">Marinicauda salina</name>
    <dbReference type="NCBI Taxonomy" id="2135793"/>
    <lineage>
        <taxon>Bacteria</taxon>
        <taxon>Pseudomonadati</taxon>
        <taxon>Pseudomonadota</taxon>
        <taxon>Alphaproteobacteria</taxon>
        <taxon>Maricaulales</taxon>
        <taxon>Maricaulaceae</taxon>
        <taxon>Marinicauda</taxon>
    </lineage>
</organism>
<dbReference type="InterPro" id="IPR027359">
    <property type="entry name" value="Volt_channel_dom_sf"/>
</dbReference>
<feature type="transmembrane region" description="Helical" evidence="6">
    <location>
        <begin position="131"/>
        <end position="156"/>
    </location>
</feature>
<accession>A0A2U2BSP9</accession>
<keyword evidence="8" id="KW-0406">Ion transport</keyword>
<feature type="transmembrane region" description="Helical" evidence="6">
    <location>
        <begin position="87"/>
        <end position="111"/>
    </location>
</feature>
<proteinExistence type="predicted"/>
<dbReference type="SUPFAM" id="SSF81324">
    <property type="entry name" value="Voltage-gated potassium channels"/>
    <property type="match status" value="1"/>
</dbReference>
<dbReference type="PANTHER" id="PTHR10037">
    <property type="entry name" value="VOLTAGE-GATED CATION CHANNEL CALCIUM AND SODIUM"/>
    <property type="match status" value="1"/>
</dbReference>
<evidence type="ECO:0000256" key="6">
    <source>
        <dbReference type="SAM" id="Phobius"/>
    </source>
</evidence>
<dbReference type="GO" id="GO:0005248">
    <property type="term" value="F:voltage-gated sodium channel activity"/>
    <property type="evidence" value="ECO:0007669"/>
    <property type="project" value="TreeGrafter"/>
</dbReference>
<keyword evidence="3 6" id="KW-1133">Transmembrane helix</keyword>
<keyword evidence="4 6" id="KW-0472">Membrane</keyword>
<feature type="transmembrane region" description="Helical" evidence="6">
    <location>
        <begin position="50"/>
        <end position="75"/>
    </location>
</feature>
<evidence type="ECO:0000256" key="5">
    <source>
        <dbReference type="SAM" id="MobiDB-lite"/>
    </source>
</evidence>
<evidence type="ECO:0000256" key="2">
    <source>
        <dbReference type="ARBA" id="ARBA00022692"/>
    </source>
</evidence>
<dbReference type="PANTHER" id="PTHR10037:SF62">
    <property type="entry name" value="SODIUM CHANNEL PROTEIN 60E"/>
    <property type="match status" value="1"/>
</dbReference>
<feature type="transmembrane region" description="Helical" evidence="6">
    <location>
        <begin position="22"/>
        <end position="44"/>
    </location>
</feature>
<evidence type="ECO:0000256" key="1">
    <source>
        <dbReference type="ARBA" id="ARBA00004141"/>
    </source>
</evidence>
<feature type="compositionally biased region" description="Low complexity" evidence="5">
    <location>
        <begin position="276"/>
        <end position="301"/>
    </location>
</feature>
<sequence length="308" mass="33322">MTSEVESAGKDRSRLSRLVESAAFRHFITGLILINALILGATTYPLPDDVVAALHLADSVIIGMFVVELTLKMVAWRGRFFTSGWNWFDLFVVGISLVPSAGAFTVLRALRVLRLFRLFSVLPQMRAVVEALARAIPGMGAILLVLGLIFYVAAVMGAKLFAGTHPQFFGDLGASAFTLFQVMTLESWSMAVARPVGEAHPFAWVFFVVFIILTSFAVLNLFIAVIVDSLQSKHFDEETERQETAHDERTELLAEIRSMRSEIAELRAALGGPQPSTGAGSSSSSNDEDSSASSDASSTSPKDADSAE</sequence>
<evidence type="ECO:0000256" key="4">
    <source>
        <dbReference type="ARBA" id="ARBA00023136"/>
    </source>
</evidence>
<dbReference type="Pfam" id="PF00520">
    <property type="entry name" value="Ion_trans"/>
    <property type="match status" value="1"/>
</dbReference>
<feature type="transmembrane region" description="Helical" evidence="6">
    <location>
        <begin position="202"/>
        <end position="227"/>
    </location>
</feature>
<evidence type="ECO:0000259" key="7">
    <source>
        <dbReference type="Pfam" id="PF00520"/>
    </source>
</evidence>
<evidence type="ECO:0000313" key="8">
    <source>
        <dbReference type="EMBL" id="PWE17022.1"/>
    </source>
</evidence>
<name>A0A2U2BSP9_9PROT</name>
<keyword evidence="9" id="KW-1185">Reference proteome</keyword>
<protein>
    <submittedName>
        <fullName evidence="8">Voltage-gated sodium channel</fullName>
    </submittedName>
</protein>
<evidence type="ECO:0000256" key="3">
    <source>
        <dbReference type="ARBA" id="ARBA00022989"/>
    </source>
</evidence>
<dbReference type="EMBL" id="QEXV01000004">
    <property type="protein sequence ID" value="PWE17022.1"/>
    <property type="molecule type" value="Genomic_DNA"/>
</dbReference>
<dbReference type="InterPro" id="IPR043203">
    <property type="entry name" value="VGCC_Ca_Na"/>
</dbReference>
<evidence type="ECO:0000313" key="9">
    <source>
        <dbReference type="Proteomes" id="UP000245168"/>
    </source>
</evidence>
<dbReference type="Proteomes" id="UP000245168">
    <property type="component" value="Unassembled WGS sequence"/>
</dbReference>
<feature type="region of interest" description="Disordered" evidence="5">
    <location>
        <begin position="267"/>
        <end position="308"/>
    </location>
</feature>
<gene>
    <name evidence="8" type="ORF">DDZ18_09970</name>
</gene>
<dbReference type="OrthoDB" id="5297065at2"/>
<dbReference type="GO" id="GO:0001518">
    <property type="term" value="C:voltage-gated sodium channel complex"/>
    <property type="evidence" value="ECO:0007669"/>
    <property type="project" value="TreeGrafter"/>
</dbReference>